<dbReference type="PANTHER" id="PTHR43626:SF4">
    <property type="entry name" value="GCN5-RELATED N-ACETYLTRANSFERASE 2, CHLOROPLASTIC"/>
    <property type="match status" value="1"/>
</dbReference>
<proteinExistence type="predicted"/>
<dbReference type="KEGG" id="cmah:C1I91_12335"/>
<sequence length="137" mass="15576">MVYKENVLQYSDYYELRESVRWKNFLRAQAEQAIKNSIYTVVAFKDEQPIGMGRLIGDGIYYTVVDVVIKPEYQGKGIGKNIINMILKHADSITTIGGRATVQLIAAKGKEPFYEKMGFQKIPDDSSGYGMRKLILK</sequence>
<dbReference type="InterPro" id="IPR000182">
    <property type="entry name" value="GNAT_dom"/>
</dbReference>
<accession>A0A410DSW9</accession>
<dbReference type="Gene3D" id="3.40.630.30">
    <property type="match status" value="1"/>
</dbReference>
<reference evidence="4 5" key="1">
    <citation type="submission" date="2018-01" db="EMBL/GenBank/DDBJ databases">
        <title>Genome Sequencing and Assembly of Anaerobacter polyendosporus strain CT4.</title>
        <authorList>
            <person name="Tachaapaikoon C."/>
            <person name="Sutheeworapong S."/>
            <person name="Jenjaroenpun P."/>
            <person name="Wongsurawat T."/>
            <person name="Nookeaw I."/>
            <person name="Cheawchanlertfa P."/>
            <person name="Kosugi A."/>
            <person name="Cheevadhanarak S."/>
            <person name="Ratanakhanokchai K."/>
        </authorList>
    </citation>
    <scope>NUCLEOTIDE SEQUENCE [LARGE SCALE GENOMIC DNA]</scope>
    <source>
        <strain evidence="4 5">CT4</strain>
    </source>
</reference>
<dbReference type="PANTHER" id="PTHR43626">
    <property type="entry name" value="ACYL-COA N-ACYLTRANSFERASE"/>
    <property type="match status" value="1"/>
</dbReference>
<dbReference type="OrthoDB" id="9775804at2"/>
<dbReference type="Proteomes" id="UP000286268">
    <property type="component" value="Chromosome"/>
</dbReference>
<dbReference type="SUPFAM" id="SSF55729">
    <property type="entry name" value="Acyl-CoA N-acyltransferases (Nat)"/>
    <property type="match status" value="1"/>
</dbReference>
<evidence type="ECO:0000256" key="2">
    <source>
        <dbReference type="ARBA" id="ARBA00023315"/>
    </source>
</evidence>
<keyword evidence="1 4" id="KW-0808">Transferase</keyword>
<evidence type="ECO:0000313" key="5">
    <source>
        <dbReference type="Proteomes" id="UP000286268"/>
    </source>
</evidence>
<evidence type="ECO:0000259" key="3">
    <source>
        <dbReference type="PROSITE" id="PS51186"/>
    </source>
</evidence>
<dbReference type="RefSeq" id="WP_128213150.1">
    <property type="nucleotide sequence ID" value="NZ_CP025746.1"/>
</dbReference>
<dbReference type="EMBL" id="CP025746">
    <property type="protein sequence ID" value="QAA32363.1"/>
    <property type="molecule type" value="Genomic_DNA"/>
</dbReference>
<dbReference type="InterPro" id="IPR016181">
    <property type="entry name" value="Acyl_CoA_acyltransferase"/>
</dbReference>
<organism evidence="4 5">
    <name type="scientific">Clostridium manihotivorum</name>
    <dbReference type="NCBI Taxonomy" id="2320868"/>
    <lineage>
        <taxon>Bacteria</taxon>
        <taxon>Bacillati</taxon>
        <taxon>Bacillota</taxon>
        <taxon>Clostridia</taxon>
        <taxon>Eubacteriales</taxon>
        <taxon>Clostridiaceae</taxon>
        <taxon>Clostridium</taxon>
    </lineage>
</organism>
<feature type="domain" description="N-acetyltransferase" evidence="3">
    <location>
        <begin position="1"/>
        <end position="137"/>
    </location>
</feature>
<dbReference type="CDD" id="cd04301">
    <property type="entry name" value="NAT_SF"/>
    <property type="match status" value="1"/>
</dbReference>
<evidence type="ECO:0000313" key="4">
    <source>
        <dbReference type="EMBL" id="QAA32363.1"/>
    </source>
</evidence>
<dbReference type="GO" id="GO:0008080">
    <property type="term" value="F:N-acetyltransferase activity"/>
    <property type="evidence" value="ECO:0007669"/>
    <property type="project" value="InterPro"/>
</dbReference>
<dbReference type="InterPro" id="IPR045039">
    <property type="entry name" value="NSI-like"/>
</dbReference>
<name>A0A410DSW9_9CLOT</name>
<keyword evidence="5" id="KW-1185">Reference proteome</keyword>
<dbReference type="AlphaFoldDB" id="A0A410DSW9"/>
<gene>
    <name evidence="4" type="ORF">C1I91_12335</name>
</gene>
<keyword evidence="2" id="KW-0012">Acyltransferase</keyword>
<evidence type="ECO:0000256" key="1">
    <source>
        <dbReference type="ARBA" id="ARBA00022679"/>
    </source>
</evidence>
<dbReference type="Pfam" id="PF13673">
    <property type="entry name" value="Acetyltransf_10"/>
    <property type="match status" value="1"/>
</dbReference>
<dbReference type="GO" id="GO:0005737">
    <property type="term" value="C:cytoplasm"/>
    <property type="evidence" value="ECO:0007669"/>
    <property type="project" value="TreeGrafter"/>
</dbReference>
<protein>
    <submittedName>
        <fullName evidence="4">GNAT family N-acetyltransferase</fullName>
    </submittedName>
</protein>
<dbReference type="PROSITE" id="PS51186">
    <property type="entry name" value="GNAT"/>
    <property type="match status" value="1"/>
</dbReference>